<dbReference type="KEGG" id="jre:108998804"/>
<dbReference type="Proteomes" id="UP000235220">
    <property type="component" value="Chromosome 11"/>
</dbReference>
<reference evidence="3" key="1">
    <citation type="submission" date="2025-08" db="UniProtKB">
        <authorList>
            <consortium name="RefSeq"/>
        </authorList>
    </citation>
    <scope>IDENTIFICATION</scope>
    <source>
        <tissue evidence="3">Leaves</tissue>
    </source>
</reference>
<dbReference type="PANTHER" id="PTHR34130:SF3">
    <property type="entry name" value="DUF1645 FAMILY PROTEIN"/>
    <property type="match status" value="1"/>
</dbReference>
<protein>
    <submittedName>
        <fullName evidence="3">Uncharacterized protein LOC108998804</fullName>
    </submittedName>
</protein>
<feature type="region of interest" description="Disordered" evidence="1">
    <location>
        <begin position="96"/>
        <end position="122"/>
    </location>
</feature>
<dbReference type="AlphaFoldDB" id="A0A2I4FHD4"/>
<evidence type="ECO:0000256" key="1">
    <source>
        <dbReference type="SAM" id="MobiDB-lite"/>
    </source>
</evidence>
<proteinExistence type="predicted"/>
<dbReference type="GeneID" id="108998804"/>
<organism evidence="2 3">
    <name type="scientific">Juglans regia</name>
    <name type="common">English walnut</name>
    <dbReference type="NCBI Taxonomy" id="51240"/>
    <lineage>
        <taxon>Eukaryota</taxon>
        <taxon>Viridiplantae</taxon>
        <taxon>Streptophyta</taxon>
        <taxon>Embryophyta</taxon>
        <taxon>Tracheophyta</taxon>
        <taxon>Spermatophyta</taxon>
        <taxon>Magnoliopsida</taxon>
        <taxon>eudicotyledons</taxon>
        <taxon>Gunneridae</taxon>
        <taxon>Pentapetalae</taxon>
        <taxon>rosids</taxon>
        <taxon>fabids</taxon>
        <taxon>Fagales</taxon>
        <taxon>Juglandaceae</taxon>
        <taxon>Juglans</taxon>
    </lineage>
</organism>
<evidence type="ECO:0000313" key="3">
    <source>
        <dbReference type="RefSeq" id="XP_018831051.1"/>
    </source>
</evidence>
<dbReference type="Gramene" id="Jr11_25260_p1">
    <property type="protein sequence ID" value="cds.Jr11_25260_p1"/>
    <property type="gene ID" value="Jr11_25260"/>
</dbReference>
<gene>
    <name evidence="3" type="primary">LOC108998804</name>
</gene>
<accession>A0A2I4FHD4</accession>
<evidence type="ECO:0000313" key="2">
    <source>
        <dbReference type="Proteomes" id="UP000235220"/>
    </source>
</evidence>
<dbReference type="FunCoup" id="A0A2I4FHD4">
    <property type="interactions" value="53"/>
</dbReference>
<keyword evidence="2" id="KW-1185">Reference proteome</keyword>
<dbReference type="OrthoDB" id="752671at2759"/>
<feature type="compositionally biased region" description="Polar residues" evidence="1">
    <location>
        <begin position="99"/>
        <end position="111"/>
    </location>
</feature>
<sequence length="277" mass="31229">MRDHSKNPHFQNQEEEAAEEALALCHLPVDDNNNENDNQHMNCCNNDSNCLSNHNPRSRSEPPDIFEFLISDFGSDMCPADDIFFCGKLVPFEGKSPLTHDQTPKTSATDENQARKTHSHRRCESLSKLQSPVTGFNTSIASSTTTLMRNSRSLDYRKLHPSSISMISTAPEIELNPSVRSVGKYDIALKKAAKPRWYLLMFGMVKFPPEMELSDIKNRQVRRNPPSTLFPPPLDVNRNLPVSRSSSTKGSWRFLRALSCKDHASVTVTASFCFPDE</sequence>
<dbReference type="PANTHER" id="PTHR34130">
    <property type="entry name" value="OS08G0243800 PROTEIN"/>
    <property type="match status" value="1"/>
</dbReference>
<dbReference type="RefSeq" id="XP_018831051.1">
    <property type="nucleotide sequence ID" value="XM_018975506.2"/>
</dbReference>
<name>A0A2I4FHD4_JUGRE</name>